<protein>
    <submittedName>
        <fullName evidence="3">Cbb3-type cytochrome oxidase assembly protein CcoS</fullName>
    </submittedName>
</protein>
<evidence type="ECO:0000256" key="2">
    <source>
        <dbReference type="SAM" id="Phobius"/>
    </source>
</evidence>
<dbReference type="AlphaFoldDB" id="A0A931NJD9"/>
<name>A0A931NJD9_9BURK</name>
<evidence type="ECO:0000313" key="3">
    <source>
        <dbReference type="EMBL" id="MBH9578540.1"/>
    </source>
</evidence>
<reference evidence="3" key="1">
    <citation type="submission" date="2020-12" db="EMBL/GenBank/DDBJ databases">
        <title>The genome sequence of Inhella sp. 1Y17.</title>
        <authorList>
            <person name="Liu Y."/>
        </authorList>
    </citation>
    <scope>NUCLEOTIDE SEQUENCE</scope>
    <source>
        <strain evidence="3">1Y17</strain>
    </source>
</reference>
<keyword evidence="2" id="KW-0812">Transmembrane</keyword>
<keyword evidence="2" id="KW-1133">Transmembrane helix</keyword>
<feature type="compositionally biased region" description="Polar residues" evidence="1">
    <location>
        <begin position="49"/>
        <end position="61"/>
    </location>
</feature>
<evidence type="ECO:0000256" key="1">
    <source>
        <dbReference type="SAM" id="MobiDB-lite"/>
    </source>
</evidence>
<comment type="caution">
    <text evidence="3">The sequence shown here is derived from an EMBL/GenBank/DDBJ whole genome shotgun (WGS) entry which is preliminary data.</text>
</comment>
<dbReference type="RefSeq" id="WP_198112312.1">
    <property type="nucleotide sequence ID" value="NZ_JAEDAK010000013.1"/>
</dbReference>
<accession>A0A931NJD9</accession>
<keyword evidence="2" id="KW-0472">Membrane</keyword>
<dbReference type="Pfam" id="PF03597">
    <property type="entry name" value="FixS"/>
    <property type="match status" value="1"/>
</dbReference>
<feature type="transmembrane region" description="Helical" evidence="2">
    <location>
        <begin position="6"/>
        <end position="26"/>
    </location>
</feature>
<dbReference type="PANTHER" id="PTHR41532">
    <property type="entry name" value="FIXS PROTEIN"/>
    <property type="match status" value="1"/>
</dbReference>
<dbReference type="NCBIfam" id="TIGR00847">
    <property type="entry name" value="ccoS"/>
    <property type="match status" value="1"/>
</dbReference>
<evidence type="ECO:0000313" key="4">
    <source>
        <dbReference type="Proteomes" id="UP000613266"/>
    </source>
</evidence>
<organism evidence="3 4">
    <name type="scientific">Inhella proteolytica</name>
    <dbReference type="NCBI Taxonomy" id="2795029"/>
    <lineage>
        <taxon>Bacteria</taxon>
        <taxon>Pseudomonadati</taxon>
        <taxon>Pseudomonadota</taxon>
        <taxon>Betaproteobacteria</taxon>
        <taxon>Burkholderiales</taxon>
        <taxon>Sphaerotilaceae</taxon>
        <taxon>Inhella</taxon>
    </lineage>
</organism>
<keyword evidence="4" id="KW-1185">Reference proteome</keyword>
<dbReference type="InterPro" id="IPR004714">
    <property type="entry name" value="Cyt_oxidase_maturation_cbb3"/>
</dbReference>
<feature type="region of interest" description="Disordered" evidence="1">
    <location>
        <begin position="42"/>
        <end position="61"/>
    </location>
</feature>
<gene>
    <name evidence="3" type="primary">ccoS</name>
    <name evidence="3" type="ORF">I7X39_16735</name>
</gene>
<sequence length="61" mass="6734">MEILYLLIPVTVLLAFLVLGIFAWALKAGQFESIEREGERILEEDADVDSQTPVDGDQGTP</sequence>
<dbReference type="EMBL" id="JAEDAK010000013">
    <property type="protein sequence ID" value="MBH9578540.1"/>
    <property type="molecule type" value="Genomic_DNA"/>
</dbReference>
<proteinExistence type="predicted"/>
<dbReference type="PANTHER" id="PTHR41532:SF1">
    <property type="entry name" value="FIXS PROTEIN"/>
    <property type="match status" value="1"/>
</dbReference>
<dbReference type="Proteomes" id="UP000613266">
    <property type="component" value="Unassembled WGS sequence"/>
</dbReference>